<dbReference type="EMBL" id="PCMW01000069">
    <property type="protein sequence ID" value="PDS23074.1"/>
    <property type="molecule type" value="Genomic_DNA"/>
</dbReference>
<reference evidence="1 2" key="1">
    <citation type="submission" date="2017-09" db="EMBL/GenBank/DDBJ databases">
        <title>Whole genomes of Flavobacteriaceae.</title>
        <authorList>
            <person name="Stine C."/>
            <person name="Li C."/>
            <person name="Tadesse D."/>
        </authorList>
    </citation>
    <scope>NUCLEOTIDE SEQUENCE [LARGE SCALE GENOMIC DNA]</scope>
    <source>
        <strain evidence="1 2">ATCC 35036</strain>
    </source>
</reference>
<protein>
    <submittedName>
        <fullName evidence="1">Uncharacterized protein</fullName>
    </submittedName>
</protein>
<proteinExistence type="predicted"/>
<organism evidence="1 2">
    <name type="scientific">Flavobacterium branchiophilum</name>
    <dbReference type="NCBI Taxonomy" id="55197"/>
    <lineage>
        <taxon>Bacteria</taxon>
        <taxon>Pseudomonadati</taxon>
        <taxon>Bacteroidota</taxon>
        <taxon>Flavobacteriia</taxon>
        <taxon>Flavobacteriales</taxon>
        <taxon>Flavobacteriaceae</taxon>
        <taxon>Flavobacterium</taxon>
    </lineage>
</organism>
<sequence>MSSKIGTTTNLDKFLQEWTLIENSSGEAPINLVSTSHDQLTVAEAGVNHVYSLFLGQYQEKKPKFTYL</sequence>
<name>A0A2H3KBF6_9FLAO</name>
<gene>
    <name evidence="1" type="ORF">B0A77_11700</name>
</gene>
<comment type="caution">
    <text evidence="1">The sequence shown here is derived from an EMBL/GenBank/DDBJ whole genome shotgun (WGS) entry which is preliminary data.</text>
</comment>
<dbReference type="RefSeq" id="WP_097554561.1">
    <property type="nucleotide sequence ID" value="NZ_PCMW01000069.1"/>
</dbReference>
<evidence type="ECO:0000313" key="1">
    <source>
        <dbReference type="EMBL" id="PDS23074.1"/>
    </source>
</evidence>
<dbReference type="Proteomes" id="UP000220828">
    <property type="component" value="Unassembled WGS sequence"/>
</dbReference>
<dbReference type="AlphaFoldDB" id="A0A2H3KBF6"/>
<accession>A0A2H3KBF6</accession>
<evidence type="ECO:0000313" key="2">
    <source>
        <dbReference type="Proteomes" id="UP000220828"/>
    </source>
</evidence>